<dbReference type="InterPro" id="IPR012416">
    <property type="entry name" value="CBP60"/>
</dbReference>
<dbReference type="GO" id="GO:0003700">
    <property type="term" value="F:DNA-binding transcription factor activity"/>
    <property type="evidence" value="ECO:0007669"/>
    <property type="project" value="TreeGrafter"/>
</dbReference>
<dbReference type="GO" id="GO:0080142">
    <property type="term" value="P:regulation of salicylic acid biosynthetic process"/>
    <property type="evidence" value="ECO:0007669"/>
    <property type="project" value="TreeGrafter"/>
</dbReference>
<dbReference type="GO" id="GO:0005634">
    <property type="term" value="C:nucleus"/>
    <property type="evidence" value="ECO:0007669"/>
    <property type="project" value="TreeGrafter"/>
</dbReference>
<organism evidence="3 4">
    <name type="scientific">Carnegiea gigantea</name>
    <dbReference type="NCBI Taxonomy" id="171969"/>
    <lineage>
        <taxon>Eukaryota</taxon>
        <taxon>Viridiplantae</taxon>
        <taxon>Streptophyta</taxon>
        <taxon>Embryophyta</taxon>
        <taxon>Tracheophyta</taxon>
        <taxon>Spermatophyta</taxon>
        <taxon>Magnoliopsida</taxon>
        <taxon>eudicotyledons</taxon>
        <taxon>Gunneridae</taxon>
        <taxon>Pentapetalae</taxon>
        <taxon>Caryophyllales</taxon>
        <taxon>Cactineae</taxon>
        <taxon>Cactaceae</taxon>
        <taxon>Cactoideae</taxon>
        <taxon>Echinocereeae</taxon>
        <taxon>Carnegiea</taxon>
    </lineage>
</organism>
<feature type="region of interest" description="Disordered" evidence="1">
    <location>
        <begin position="1"/>
        <end position="24"/>
    </location>
</feature>
<dbReference type="Pfam" id="PF07887">
    <property type="entry name" value="Calmodulin_bind"/>
    <property type="match status" value="1"/>
</dbReference>
<evidence type="ECO:0000259" key="2">
    <source>
        <dbReference type="Pfam" id="PF07887"/>
    </source>
</evidence>
<evidence type="ECO:0000313" key="4">
    <source>
        <dbReference type="Proteomes" id="UP001153076"/>
    </source>
</evidence>
<dbReference type="OrthoDB" id="1604062at2759"/>
<dbReference type="InterPro" id="IPR046831">
    <property type="entry name" value="Calmodulin_bind_N"/>
</dbReference>
<gene>
    <name evidence="3" type="ORF">Cgig2_006203</name>
</gene>
<evidence type="ECO:0000256" key="1">
    <source>
        <dbReference type="SAM" id="MobiDB-lite"/>
    </source>
</evidence>
<protein>
    <recommendedName>
        <fullName evidence="2">Calmodulin binding protein-like N-terminal domain-containing protein</fullName>
    </recommendedName>
</protein>
<evidence type="ECO:0000313" key="3">
    <source>
        <dbReference type="EMBL" id="KAJ8452398.1"/>
    </source>
</evidence>
<dbReference type="GO" id="GO:0043565">
    <property type="term" value="F:sequence-specific DNA binding"/>
    <property type="evidence" value="ECO:0007669"/>
    <property type="project" value="TreeGrafter"/>
</dbReference>
<reference evidence="3" key="1">
    <citation type="submission" date="2022-04" db="EMBL/GenBank/DDBJ databases">
        <title>Carnegiea gigantea Genome sequencing and assembly v2.</title>
        <authorList>
            <person name="Copetti D."/>
            <person name="Sanderson M.J."/>
            <person name="Burquez A."/>
            <person name="Wojciechowski M.F."/>
        </authorList>
    </citation>
    <scope>NUCLEOTIDE SEQUENCE</scope>
    <source>
        <strain evidence="3">SGP5-SGP5p</strain>
        <tissue evidence="3">Aerial part</tissue>
    </source>
</reference>
<feature type="domain" description="Calmodulin binding protein-like N-terminal" evidence="2">
    <location>
        <begin position="92"/>
        <end position="238"/>
    </location>
</feature>
<name>A0A9Q1QR94_9CARY</name>
<keyword evidence="4" id="KW-1185">Reference proteome</keyword>
<dbReference type="GO" id="GO:0005516">
    <property type="term" value="F:calmodulin binding"/>
    <property type="evidence" value="ECO:0007669"/>
    <property type="project" value="InterPro"/>
</dbReference>
<comment type="caution">
    <text evidence="3">The sequence shown here is derived from an EMBL/GenBank/DDBJ whole genome shotgun (WGS) entry which is preliminary data.</text>
</comment>
<dbReference type="PANTHER" id="PTHR31713">
    <property type="entry name" value="OS02G0177800 PROTEIN"/>
    <property type="match status" value="1"/>
</dbReference>
<dbReference type="Proteomes" id="UP001153076">
    <property type="component" value="Unassembled WGS sequence"/>
</dbReference>
<dbReference type="PANTHER" id="PTHR31713:SF14">
    <property type="entry name" value="CALMODULIN-BINDING PROTEIN 60 A"/>
    <property type="match status" value="1"/>
</dbReference>
<dbReference type="AlphaFoldDB" id="A0A9Q1QR94"/>
<dbReference type="EMBL" id="JAKOGI010000005">
    <property type="protein sequence ID" value="KAJ8452398.1"/>
    <property type="molecule type" value="Genomic_DNA"/>
</dbReference>
<sequence>MSQKRDPDECSSEKNLEGNQSPDDKRRRILRSFRSVVLEVITQMRFQRIQQALEPMLRKVVKEEVESAVRKHGICFTQHCEDDVFPSEPRSLRLKFLSPISLPVFTGTRIEGEDGSAIKVALVDAFTGVVVQYAPESSAKVEVVVLEGDFDGDNVENWTLEEFKNNIVKQREGKKPLLTGDVYFCLKEGVGSVGEVYFTDNSSWTRSRRFKLGARVVGNCDGDRIKEAKTESFIVRDHRGECEYPELMNPCY</sequence>
<proteinExistence type="predicted"/>
<accession>A0A9Q1QR94</accession>